<keyword evidence="9" id="KW-0675">Receptor</keyword>
<evidence type="ECO:0000256" key="4">
    <source>
        <dbReference type="ARBA" id="ARBA00023180"/>
    </source>
</evidence>
<dbReference type="InterPro" id="IPR015621">
    <property type="entry name" value="IL-1_rcpt_fam"/>
</dbReference>
<feature type="domain" description="TIR" evidence="7">
    <location>
        <begin position="364"/>
        <end position="507"/>
    </location>
</feature>
<dbReference type="GO" id="GO:0016787">
    <property type="term" value="F:hydrolase activity"/>
    <property type="evidence" value="ECO:0007669"/>
    <property type="project" value="UniProtKB-KW"/>
</dbReference>
<keyword evidence="10" id="KW-1185">Reference proteome</keyword>
<proteinExistence type="predicted"/>
<dbReference type="Proteomes" id="UP000693946">
    <property type="component" value="Linkage Group LG7"/>
</dbReference>
<evidence type="ECO:0000256" key="1">
    <source>
        <dbReference type="ARBA" id="ARBA00022801"/>
    </source>
</evidence>
<dbReference type="EMBL" id="JAGKHQ010000019">
    <property type="protein sequence ID" value="KAG7482323.1"/>
    <property type="molecule type" value="Genomic_DNA"/>
</dbReference>
<sequence length="532" mass="59410">MLKAPLLALFLLMLQPGTCYVRPKICVKVGEMVTLHCPHTANYNSDLKVVWTSYSPQEVDLTSMARAEQRHKGVLVHGWSLIILSASAEHHGNYSCSLGNASSHFLVTVSRLCNTSIYNDSCKLTHCCKLNCPEVNMPAINTPNITNNGIMWRKGNRSLPNYDKLTFSAFEEKDAGVYTCTRSYLHHGQIYNMTFTLTVDVQPQPENKPAAIVFPRENEVFLVDLGSNMEIECKAVINELDDLCWIINGNSAVDENTSLPVFVKRKNTNKSDKNALLSLVFKKVSEGDLTQNYTCKLETINQYSTSVTIRLQNVRPSCVPLAVNTVGIAVVMTVTVLLYVKFKIDITLFFRDTLGCHRGVSDGKSYDAFVMCYKSNTDAGLKADDRRWLEIVLEEEFGYRLCLHDRDIQLGKAVANAVLECIEESRTVVLVPTSLDPGLGSGLLSAVHEALVERQTRLIFIKSEATKEMTSGSLPEDLQLLSEAGDCVTWRGRSSSSSFLKRLRFYLPASPKELKIRLLQTSRTELPKTSQV</sequence>
<dbReference type="PROSITE" id="PS50835">
    <property type="entry name" value="IG_LIKE"/>
    <property type="match status" value="3"/>
</dbReference>
<evidence type="ECO:0000313" key="9">
    <source>
        <dbReference type="EMBL" id="KAG7482323.1"/>
    </source>
</evidence>
<feature type="signal peptide" evidence="6">
    <location>
        <begin position="1"/>
        <end position="19"/>
    </location>
</feature>
<evidence type="ECO:0000259" key="8">
    <source>
        <dbReference type="PROSITE" id="PS50835"/>
    </source>
</evidence>
<evidence type="ECO:0000259" key="7">
    <source>
        <dbReference type="PROSITE" id="PS50104"/>
    </source>
</evidence>
<feature type="chain" id="PRO_5043551928" evidence="6">
    <location>
        <begin position="20"/>
        <end position="532"/>
    </location>
</feature>
<dbReference type="PANTHER" id="PTHR11890">
    <property type="entry name" value="INTERLEUKIN-1 RECEPTOR FAMILY MEMBER"/>
    <property type="match status" value="1"/>
</dbReference>
<keyword evidence="2" id="KW-0520">NAD</keyword>
<keyword evidence="4" id="KW-0325">Glycoprotein</keyword>
<keyword evidence="1" id="KW-0378">Hydrolase</keyword>
<gene>
    <name evidence="9" type="ORF">JOB18_018729</name>
</gene>
<organism evidence="9 10">
    <name type="scientific">Solea senegalensis</name>
    <name type="common">Senegalese sole</name>
    <dbReference type="NCBI Taxonomy" id="28829"/>
    <lineage>
        <taxon>Eukaryota</taxon>
        <taxon>Metazoa</taxon>
        <taxon>Chordata</taxon>
        <taxon>Craniata</taxon>
        <taxon>Vertebrata</taxon>
        <taxon>Euteleostomi</taxon>
        <taxon>Actinopterygii</taxon>
        <taxon>Neopterygii</taxon>
        <taxon>Teleostei</taxon>
        <taxon>Neoteleostei</taxon>
        <taxon>Acanthomorphata</taxon>
        <taxon>Carangaria</taxon>
        <taxon>Pleuronectiformes</taxon>
        <taxon>Pleuronectoidei</taxon>
        <taxon>Soleidae</taxon>
        <taxon>Solea</taxon>
    </lineage>
</organism>
<feature type="domain" description="Ig-like" evidence="8">
    <location>
        <begin position="130"/>
        <end position="196"/>
    </location>
</feature>
<dbReference type="SMART" id="SM00409">
    <property type="entry name" value="IG"/>
    <property type="match status" value="3"/>
</dbReference>
<evidence type="ECO:0000313" key="10">
    <source>
        <dbReference type="Proteomes" id="UP000693946"/>
    </source>
</evidence>
<accession>A0AAV6Q2M7</accession>
<dbReference type="Pfam" id="PF01582">
    <property type="entry name" value="TIR"/>
    <property type="match status" value="1"/>
</dbReference>
<dbReference type="InterPro" id="IPR007110">
    <property type="entry name" value="Ig-like_dom"/>
</dbReference>
<name>A0AAV6Q2M7_SOLSE</name>
<evidence type="ECO:0000256" key="2">
    <source>
        <dbReference type="ARBA" id="ARBA00023027"/>
    </source>
</evidence>
<feature type="domain" description="Ig-like" evidence="8">
    <location>
        <begin position="16"/>
        <end position="108"/>
    </location>
</feature>
<dbReference type="InterPro" id="IPR003599">
    <property type="entry name" value="Ig_sub"/>
</dbReference>
<dbReference type="InterPro" id="IPR000157">
    <property type="entry name" value="TIR_dom"/>
</dbReference>
<feature type="domain" description="Ig-like" evidence="8">
    <location>
        <begin position="209"/>
        <end position="308"/>
    </location>
</feature>
<keyword evidence="3" id="KW-1015">Disulfide bond</keyword>
<dbReference type="PROSITE" id="PS50104">
    <property type="entry name" value="TIR"/>
    <property type="match status" value="1"/>
</dbReference>
<evidence type="ECO:0000256" key="5">
    <source>
        <dbReference type="ARBA" id="ARBA00023319"/>
    </source>
</evidence>
<comment type="caution">
    <text evidence="9">The sequence shown here is derived from an EMBL/GenBank/DDBJ whole genome shotgun (WGS) entry which is preliminary data.</text>
</comment>
<dbReference type="GO" id="GO:0007165">
    <property type="term" value="P:signal transduction"/>
    <property type="evidence" value="ECO:0007669"/>
    <property type="project" value="InterPro"/>
</dbReference>
<keyword evidence="6" id="KW-0732">Signal</keyword>
<dbReference type="PANTHER" id="PTHR11890:SF6">
    <property type="entry name" value="INTERLEUKIN-18 RECEPTOR 1"/>
    <property type="match status" value="1"/>
</dbReference>
<protein>
    <submittedName>
        <fullName evidence="9">Interleukin-18 receptor 1-like</fullName>
    </submittedName>
</protein>
<keyword evidence="5" id="KW-0393">Immunoglobulin domain</keyword>
<evidence type="ECO:0000256" key="3">
    <source>
        <dbReference type="ARBA" id="ARBA00023157"/>
    </source>
</evidence>
<dbReference type="AlphaFoldDB" id="A0AAV6Q2M7"/>
<evidence type="ECO:0000256" key="6">
    <source>
        <dbReference type="SAM" id="SignalP"/>
    </source>
</evidence>
<reference evidence="9 10" key="1">
    <citation type="journal article" date="2021" name="Sci. Rep.">
        <title>Chromosome anchoring in Senegalese sole (Solea senegalensis) reveals sex-associated markers and genome rearrangements in flatfish.</title>
        <authorList>
            <person name="Guerrero-Cozar I."/>
            <person name="Gomez-Garrido J."/>
            <person name="Berbel C."/>
            <person name="Martinez-Blanch J.F."/>
            <person name="Alioto T."/>
            <person name="Claros M.G."/>
            <person name="Gagnaire P.A."/>
            <person name="Manchado M."/>
        </authorList>
    </citation>
    <scope>NUCLEOTIDE SEQUENCE [LARGE SCALE GENOMIC DNA]</scope>
    <source>
        <strain evidence="9">Sse05_10M</strain>
    </source>
</reference>